<keyword evidence="2" id="KW-1185">Reference proteome</keyword>
<accession>A0A1G6XYF9</accession>
<name>A0A1G6XYF9_PEPNI</name>
<dbReference type="PANTHER" id="PTHR30087:SF1">
    <property type="entry name" value="HYPOTHETICAL CYTOSOLIC PROTEIN"/>
    <property type="match status" value="1"/>
</dbReference>
<dbReference type="Pfam" id="PF04463">
    <property type="entry name" value="2-thiour_desulf"/>
    <property type="match status" value="1"/>
</dbReference>
<proteinExistence type="predicted"/>
<gene>
    <name evidence="1" type="ORF">SAMN04489866_10811</name>
</gene>
<organism evidence="1 2">
    <name type="scientific">Peptococcus niger</name>
    <dbReference type="NCBI Taxonomy" id="2741"/>
    <lineage>
        <taxon>Bacteria</taxon>
        <taxon>Bacillati</taxon>
        <taxon>Bacillota</taxon>
        <taxon>Clostridia</taxon>
        <taxon>Eubacteriales</taxon>
        <taxon>Peptococcaceae</taxon>
        <taxon>Peptococcus</taxon>
    </lineage>
</organism>
<dbReference type="AlphaFoldDB" id="A0A1G6XYF9"/>
<sequence>MSMDKDFSITPAEVVGGSEQADAASQLADLPAGAPILVSACLLGQPCRYDGRAKTYPGVQALARRYVLYPICPEVAGGLSTPRPPAERQGEAVRTADGQDLTAAYRQGAACAVAMAAAHHIRLAILKAKSPSCGSGQIYDGSFSRSLIPGQGVAAEALQAAGVLVLSEQDLPMAGPDPSDKD</sequence>
<dbReference type="Proteomes" id="UP000198995">
    <property type="component" value="Unassembled WGS sequence"/>
</dbReference>
<dbReference type="InterPro" id="IPR007553">
    <property type="entry name" value="2-thiour_desulf"/>
</dbReference>
<reference evidence="1 2" key="1">
    <citation type="submission" date="2016-10" db="EMBL/GenBank/DDBJ databases">
        <authorList>
            <person name="de Groot N.N."/>
        </authorList>
    </citation>
    <scope>NUCLEOTIDE SEQUENCE [LARGE SCALE GENOMIC DNA]</scope>
    <source>
        <strain evidence="1 2">DSM 20475</strain>
    </source>
</reference>
<dbReference type="EMBL" id="FNAF01000008">
    <property type="protein sequence ID" value="SDD82426.1"/>
    <property type="molecule type" value="Genomic_DNA"/>
</dbReference>
<evidence type="ECO:0000313" key="1">
    <source>
        <dbReference type="EMBL" id="SDD82426.1"/>
    </source>
</evidence>
<dbReference type="PANTHER" id="PTHR30087">
    <property type="entry name" value="INNER MEMBRANE PROTEIN"/>
    <property type="match status" value="1"/>
</dbReference>
<evidence type="ECO:0000313" key="2">
    <source>
        <dbReference type="Proteomes" id="UP000198995"/>
    </source>
</evidence>
<dbReference type="RefSeq" id="WP_242868970.1">
    <property type="nucleotide sequence ID" value="NZ_FNAF01000008.1"/>
</dbReference>
<protein>
    <submittedName>
        <fullName evidence="1">Uncharacterized conserved protein YbbK, DUF523 family</fullName>
    </submittedName>
</protein>
<dbReference type="STRING" id="2741.SAMN04489866_10811"/>